<reference evidence="1 2" key="1">
    <citation type="submission" date="2018-06" db="EMBL/GenBank/DDBJ databases">
        <title>Comparative genomics of downy mildews reveals potential adaptations to biotrophy.</title>
        <authorList>
            <person name="Fletcher K."/>
            <person name="Klosterman S.J."/>
            <person name="Derevnina L."/>
            <person name="Martin F."/>
            <person name="Koike S."/>
            <person name="Reyes Chin-Wo S."/>
            <person name="Mou B."/>
            <person name="Michelmore R."/>
        </authorList>
    </citation>
    <scope>NUCLEOTIDE SEQUENCE [LARGE SCALE GENOMIC DNA]</scope>
    <source>
        <strain evidence="1 2">R13</strain>
    </source>
</reference>
<dbReference type="Gene3D" id="3.40.630.10">
    <property type="entry name" value="Zn peptidases"/>
    <property type="match status" value="1"/>
</dbReference>
<proteinExistence type="predicted"/>
<protein>
    <recommendedName>
        <fullName evidence="3">Cytosol aminopeptidase domain-containing protein</fullName>
    </recommendedName>
</protein>
<organism evidence="1 2">
    <name type="scientific">Peronospora effusa</name>
    <dbReference type="NCBI Taxonomy" id="542832"/>
    <lineage>
        <taxon>Eukaryota</taxon>
        <taxon>Sar</taxon>
        <taxon>Stramenopiles</taxon>
        <taxon>Oomycota</taxon>
        <taxon>Peronosporomycetes</taxon>
        <taxon>Peronosporales</taxon>
        <taxon>Peronosporaceae</taxon>
        <taxon>Peronospora</taxon>
    </lineage>
</organism>
<name>A0A3R8CNK7_9STRA</name>
<dbReference type="EMBL" id="QKXF01000469">
    <property type="protein sequence ID" value="RQM11117.1"/>
    <property type="molecule type" value="Genomic_DNA"/>
</dbReference>
<dbReference type="OrthoDB" id="412814at2759"/>
<evidence type="ECO:0008006" key="3">
    <source>
        <dbReference type="Google" id="ProtNLM"/>
    </source>
</evidence>
<accession>A0A3R8CNK7</accession>
<evidence type="ECO:0000313" key="1">
    <source>
        <dbReference type="EMBL" id="RQM11117.1"/>
    </source>
</evidence>
<evidence type="ECO:0000313" key="2">
    <source>
        <dbReference type="Proteomes" id="UP000286097"/>
    </source>
</evidence>
<comment type="caution">
    <text evidence="1">The sequence shown here is derived from an EMBL/GenBank/DDBJ whole genome shotgun (WGS) entry which is preliminary data.</text>
</comment>
<gene>
    <name evidence="1" type="ORF">DD237_008477</name>
</gene>
<dbReference type="AlphaFoldDB" id="A0A3R8CNK7"/>
<sequence>MKNSVKNRANAQVSCVGQFIANHLGDFEQTGKWLHVDMAFTVFTSDDKQSTGFGVAFIQSLLKEIDNAGW</sequence>
<dbReference type="VEuPathDB" id="FungiDB:DD237_008477"/>
<dbReference type="Proteomes" id="UP000286097">
    <property type="component" value="Unassembled WGS sequence"/>
</dbReference>